<dbReference type="AlphaFoldDB" id="A0AAC8YIE3"/>
<protein>
    <recommendedName>
        <fullName evidence="5">SMI1/KNR4 family protein</fullName>
    </recommendedName>
</protein>
<dbReference type="Proteomes" id="UP000075221">
    <property type="component" value="Chromosome"/>
</dbReference>
<evidence type="ECO:0000313" key="1">
    <source>
        <dbReference type="EMBL" id="AMS07203.1"/>
    </source>
</evidence>
<organism evidence="1 3">
    <name type="scientific">Acidipropionibacterium acidipropionici</name>
    <dbReference type="NCBI Taxonomy" id="1748"/>
    <lineage>
        <taxon>Bacteria</taxon>
        <taxon>Bacillati</taxon>
        <taxon>Actinomycetota</taxon>
        <taxon>Actinomycetes</taxon>
        <taxon>Propionibacteriales</taxon>
        <taxon>Propionibacteriaceae</taxon>
        <taxon>Acidipropionibacterium</taxon>
    </lineage>
</organism>
<dbReference type="SUPFAM" id="SSF160631">
    <property type="entry name" value="SMI1/KNR4-like"/>
    <property type="match status" value="1"/>
</dbReference>
<evidence type="ECO:0008006" key="5">
    <source>
        <dbReference type="Google" id="ProtNLM"/>
    </source>
</evidence>
<evidence type="ECO:0000313" key="3">
    <source>
        <dbReference type="Proteomes" id="UP000075221"/>
    </source>
</evidence>
<sequence>MRLLSKENPPEGFAYPPEFLHLLGLGIRALDPWRILEGDQLVVRSSGLAARYPSRALIPFAVRIDRDDVACWDLDRAPRAISVIDDFDTPGDEQLESFDKFNDWLRQAIEDLIDYEYDSGVLPWP</sequence>
<dbReference type="EMBL" id="CP015970">
    <property type="protein sequence ID" value="AOZ48414.1"/>
    <property type="molecule type" value="Genomic_DNA"/>
</dbReference>
<proteinExistence type="predicted"/>
<dbReference type="RefSeq" id="WP_062820794.1">
    <property type="nucleotide sequence ID" value="NZ_CP014352.1"/>
</dbReference>
<gene>
    <name evidence="2" type="ORF">A8L58_12600</name>
    <name evidence="1" type="ORF">AXH35_11155</name>
</gene>
<name>A0AAC8YIE3_9ACTN</name>
<reference evidence="2 4" key="1">
    <citation type="journal article" date="2016" name="Plant Dis.">
        <title>Improved production of propionic acid using genome shuffling.</title>
        <authorList>
            <person name="Luna-Flores C.H."/>
            <person name="Palfreyman R.W."/>
            <person name="Kromer J.O."/>
            <person name="Nielsen L.K."/>
            <person name="Marcellin E."/>
        </authorList>
    </citation>
    <scope>NUCLEOTIDE SEQUENCE [LARGE SCALE GENOMIC DNA]</scope>
    <source>
        <strain evidence="2 4">F3E8</strain>
    </source>
</reference>
<evidence type="ECO:0000313" key="2">
    <source>
        <dbReference type="EMBL" id="AOZ48414.1"/>
    </source>
</evidence>
<accession>A0AAC8YIE3</accession>
<keyword evidence="4" id="KW-1185">Reference proteome</keyword>
<dbReference type="Proteomes" id="UP000178666">
    <property type="component" value="Chromosome"/>
</dbReference>
<evidence type="ECO:0000313" key="4">
    <source>
        <dbReference type="Proteomes" id="UP000178666"/>
    </source>
</evidence>
<dbReference type="InterPro" id="IPR037883">
    <property type="entry name" value="Knr4/Smi1-like_sf"/>
</dbReference>
<dbReference type="EMBL" id="CP014352">
    <property type="protein sequence ID" value="AMS07203.1"/>
    <property type="molecule type" value="Genomic_DNA"/>
</dbReference>
<reference evidence="1 3" key="2">
    <citation type="submission" date="2016-02" db="EMBL/GenBank/DDBJ databases">
        <title>Complete Genome Sequence of Propionibacterium acidipropionici ATCC 55737.</title>
        <authorList>
            <person name="Luna Flores C.H."/>
            <person name="Nielsen L.K."/>
            <person name="Marcellin E."/>
        </authorList>
    </citation>
    <scope>NUCLEOTIDE SEQUENCE [LARGE SCALE GENOMIC DNA]</scope>
    <source>
        <strain evidence="1 3">ATCC 55737</strain>
    </source>
</reference>